<comment type="similarity">
    <text evidence="5">Belongs to the GTP cyclohydrolase I family. QueF type 2 subfamily.</text>
</comment>
<gene>
    <name evidence="5 7" type="primary">queF</name>
    <name evidence="7" type="ORF">RINTU1_30590</name>
</gene>
<feature type="binding site" evidence="5">
    <location>
        <begin position="226"/>
        <end position="227"/>
    </location>
    <ligand>
        <name>substrate</name>
    </ligand>
</feature>
<keyword evidence="3 5" id="KW-0521">NADP</keyword>
<dbReference type="Proteomes" id="UP000504714">
    <property type="component" value="Unassembled WGS sequence"/>
</dbReference>
<keyword evidence="2 5" id="KW-0671">Queuosine biosynthesis</keyword>
<keyword evidence="4 5" id="KW-0560">Oxidoreductase</keyword>
<evidence type="ECO:0000256" key="5">
    <source>
        <dbReference type="HAMAP-Rule" id="MF_00817"/>
    </source>
</evidence>
<dbReference type="GO" id="GO:0008616">
    <property type="term" value="P:tRNA queuosine(34) biosynthetic process"/>
    <property type="evidence" value="ECO:0007669"/>
    <property type="project" value="UniProtKB-UniRule"/>
</dbReference>
<evidence type="ECO:0000313" key="7">
    <source>
        <dbReference type="EMBL" id="GFN47147.1"/>
    </source>
</evidence>
<reference evidence="7 8" key="1">
    <citation type="submission" date="2020-06" db="EMBL/GenBank/DDBJ databases">
        <title>The genome sequence of Candidatus Regiella insecticola strain Tut.</title>
        <authorList>
            <person name="Nikoh N."/>
            <person name="Tsuchida T."/>
            <person name="Koga R."/>
            <person name="Oshima K."/>
            <person name="Hattori M."/>
            <person name="Fukatsu T."/>
        </authorList>
    </citation>
    <scope>NUCLEOTIDE SEQUENCE [LARGE SCALE GENOMIC DNA]</scope>
    <source>
        <strain evidence="7 8">Tut</strain>
    </source>
</reference>
<dbReference type="NCBIfam" id="TIGR03138">
    <property type="entry name" value="QueF"/>
    <property type="match status" value="1"/>
</dbReference>
<dbReference type="GO" id="GO:0033739">
    <property type="term" value="F:preQ1 synthase activity"/>
    <property type="evidence" value="ECO:0007669"/>
    <property type="project" value="UniProtKB-UniRule"/>
</dbReference>
<dbReference type="SUPFAM" id="SSF55620">
    <property type="entry name" value="Tetrahydrobiopterin biosynthesis enzymes-like"/>
    <property type="match status" value="1"/>
</dbReference>
<comment type="caution">
    <text evidence="7">The sequence shown here is derived from an EMBL/GenBank/DDBJ whole genome shotgun (WGS) entry which is preliminary data.</text>
</comment>
<dbReference type="InterPro" id="IPR050084">
    <property type="entry name" value="NADPH_dep_7-cyano-7-deazaG_red"/>
</dbReference>
<dbReference type="InterPro" id="IPR016428">
    <property type="entry name" value="QueF_type2"/>
</dbReference>
<sequence>MNNNQHVYSKHLGQKSQYTDTYNEKLLVAIPRSAGRKEIGLIDEQIPFHGFDLWTAYELSWLNKKGKPQVAMAEFTVPATSQNLIESKSLKLYLNSLNQSHLDSSEVHQHISKDLSHIAEAEVKVKLFEGMKNYSKKIDEPDYISIDESDIEVNDYKFNADHLKNAVTEKSPFTTEYLMSNLLKSNCLVTLQPDWASVFIKYEGKKIDRKKLLRYIISFRKHNEFHEQCVERIFLDIKKYCHPQKLTVFARYTRRGGLDINPFRSDYESTSPIGRLVRQ</sequence>
<comment type="pathway">
    <text evidence="5">tRNA modification; tRNA-queuosine biosynthesis.</text>
</comment>
<dbReference type="Pfam" id="PF14489">
    <property type="entry name" value="QueF"/>
    <property type="match status" value="1"/>
</dbReference>
<keyword evidence="1 5" id="KW-0963">Cytoplasm</keyword>
<dbReference type="AlphaFoldDB" id="A0A6L2ZQJ2"/>
<feature type="binding site" evidence="5">
    <location>
        <begin position="255"/>
        <end position="256"/>
    </location>
    <ligand>
        <name>NADPH</name>
        <dbReference type="ChEBI" id="CHEBI:57783"/>
    </ligand>
</feature>
<feature type="active site" description="Thioimide intermediate" evidence="5">
    <location>
        <position position="187"/>
    </location>
</feature>
<accession>A0A6L2ZQJ2</accession>
<evidence type="ECO:0000313" key="8">
    <source>
        <dbReference type="Proteomes" id="UP000504714"/>
    </source>
</evidence>
<proteinExistence type="inferred from homology"/>
<comment type="subcellular location">
    <subcellularLocation>
        <location evidence="5">Cytoplasm</location>
    </subcellularLocation>
</comment>
<dbReference type="RefSeq" id="WP_176488660.1">
    <property type="nucleotide sequence ID" value="NZ_BLXO01000007.1"/>
</dbReference>
<evidence type="ECO:0000256" key="4">
    <source>
        <dbReference type="ARBA" id="ARBA00023002"/>
    </source>
</evidence>
<organism evidence="7 8">
    <name type="scientific">Candidatus Regiella insecticola</name>
    <dbReference type="NCBI Taxonomy" id="138073"/>
    <lineage>
        <taxon>Bacteria</taxon>
        <taxon>Pseudomonadati</taxon>
        <taxon>Pseudomonadota</taxon>
        <taxon>Gammaproteobacteria</taxon>
        <taxon>Enterobacterales</taxon>
        <taxon>Enterobacteriaceae</taxon>
        <taxon>aphid secondary symbionts</taxon>
        <taxon>Candidatus Regiella</taxon>
    </lineage>
</organism>
<dbReference type="UniPathway" id="UPA00392"/>
<dbReference type="Pfam" id="PF14819">
    <property type="entry name" value="QueF_N"/>
    <property type="match status" value="1"/>
</dbReference>
<feature type="domain" description="NADPH-dependent 7-cyano-7-deazaguanine reductase N-terminal" evidence="6">
    <location>
        <begin position="18"/>
        <end position="127"/>
    </location>
</feature>
<dbReference type="InterPro" id="IPR043133">
    <property type="entry name" value="GTP-CH-I_C/QueF"/>
</dbReference>
<dbReference type="InterPro" id="IPR029139">
    <property type="entry name" value="QueF_N"/>
</dbReference>
<dbReference type="EC" id="1.7.1.13" evidence="5"/>
<dbReference type="GO" id="GO:0005737">
    <property type="term" value="C:cytoplasm"/>
    <property type="evidence" value="ECO:0007669"/>
    <property type="project" value="UniProtKB-SubCell"/>
</dbReference>
<dbReference type="InterPro" id="IPR029500">
    <property type="entry name" value="QueF"/>
</dbReference>
<evidence type="ECO:0000256" key="1">
    <source>
        <dbReference type="ARBA" id="ARBA00022490"/>
    </source>
</evidence>
<dbReference type="PANTHER" id="PTHR34354">
    <property type="entry name" value="NADPH-DEPENDENT 7-CYANO-7-DEAZAGUANINE REDUCTASE"/>
    <property type="match status" value="1"/>
</dbReference>
<protein>
    <recommendedName>
        <fullName evidence="5">NADPH-dependent 7-cyano-7-deazaguanine reductase</fullName>
        <ecNumber evidence="5">1.7.1.13</ecNumber>
    </recommendedName>
    <alternativeName>
        <fullName evidence="5">7-cyano-7-carbaguanine reductase</fullName>
    </alternativeName>
    <alternativeName>
        <fullName evidence="5">NADPH-dependent nitrile oxidoreductase</fullName>
    </alternativeName>
    <alternativeName>
        <fullName evidence="5">PreQ(0) reductase</fullName>
    </alternativeName>
</protein>
<dbReference type="HAMAP" id="MF_00817">
    <property type="entry name" value="QueF_type2"/>
    <property type="match status" value="1"/>
</dbReference>
<evidence type="ECO:0000256" key="2">
    <source>
        <dbReference type="ARBA" id="ARBA00022785"/>
    </source>
</evidence>
<comment type="subunit">
    <text evidence="5">Homodimer.</text>
</comment>
<dbReference type="PANTHER" id="PTHR34354:SF1">
    <property type="entry name" value="NADPH-DEPENDENT 7-CYANO-7-DEAZAGUANINE REDUCTASE"/>
    <property type="match status" value="1"/>
</dbReference>
<feature type="binding site" evidence="5">
    <location>
        <begin position="87"/>
        <end position="88"/>
    </location>
    <ligand>
        <name>NADPH</name>
        <dbReference type="ChEBI" id="CHEBI:57783"/>
    </ligand>
</feature>
<evidence type="ECO:0000256" key="3">
    <source>
        <dbReference type="ARBA" id="ARBA00022857"/>
    </source>
</evidence>
<name>A0A6L2ZQJ2_9ENTR</name>
<feature type="active site" description="Proton donor" evidence="5">
    <location>
        <position position="194"/>
    </location>
</feature>
<dbReference type="EMBL" id="BLXO01000007">
    <property type="protein sequence ID" value="GFN47147.1"/>
    <property type="molecule type" value="Genomic_DNA"/>
</dbReference>
<comment type="catalytic activity">
    <reaction evidence="5">
        <text>7-aminomethyl-7-carbaguanine + 2 NADP(+) = 7-cyano-7-carbaguanine + 2 NADPH + 3 H(+)</text>
        <dbReference type="Rhea" id="RHEA:13409"/>
        <dbReference type="ChEBI" id="CHEBI:15378"/>
        <dbReference type="ChEBI" id="CHEBI:45075"/>
        <dbReference type="ChEBI" id="CHEBI:57783"/>
        <dbReference type="ChEBI" id="CHEBI:58349"/>
        <dbReference type="ChEBI" id="CHEBI:58703"/>
        <dbReference type="EC" id="1.7.1.13"/>
    </reaction>
</comment>
<dbReference type="Gene3D" id="3.30.1130.10">
    <property type="match status" value="2"/>
</dbReference>
<evidence type="ECO:0000259" key="6">
    <source>
        <dbReference type="Pfam" id="PF14819"/>
    </source>
</evidence>
<feature type="binding site" evidence="5">
    <location>
        <begin position="85"/>
        <end position="87"/>
    </location>
    <ligand>
        <name>substrate</name>
    </ligand>
</feature>
<dbReference type="PIRSF" id="PIRSF004750">
    <property type="entry name" value="Nitrile_oxidored_YqcD_prd"/>
    <property type="match status" value="1"/>
</dbReference>
<comment type="function">
    <text evidence="5">Catalyzes the NADPH-dependent reduction of 7-cyano-7-deazaguanine (preQ0) to 7-aminomethyl-7-deazaguanine (preQ1).</text>
</comment>